<evidence type="ECO:0000313" key="2">
    <source>
        <dbReference type="EMBL" id="KAG0718598.1"/>
    </source>
</evidence>
<dbReference type="PANTHER" id="PTHR47018">
    <property type="entry name" value="CXC DOMAIN-CONTAINING PROTEIN-RELATED"/>
    <property type="match status" value="1"/>
</dbReference>
<evidence type="ECO:0000313" key="3">
    <source>
        <dbReference type="Proteomes" id="UP000770661"/>
    </source>
</evidence>
<name>A0A8J4Y065_CHIOP</name>
<sequence>MSKSFKLVEPRGAEAAPSTSAQPATETDWSFFFCFICPETTPESLTSPSQNTRQDKGSCYSILAGHLRRFNELGLLPNSFLLSRLDEGSGVEAAMSANNARCHKTCRLRYNKTKLDRAEKRHLKIGADEEEEVVALKRTRYLSRPSNTKTKHQEVKCFFCGEAPGSAGFHEAAIFQLDSRVRSCALILDDMDLLTQLNAGDMVAQEAKYHRNCLLNCTIAHGRLRKWRAKVQTMNTQ</sequence>
<keyword evidence="3" id="KW-1185">Reference proteome</keyword>
<reference evidence="2" key="1">
    <citation type="submission" date="2020-07" db="EMBL/GenBank/DDBJ databases">
        <title>The High-quality genome of the commercially important snow crab, Chionoecetes opilio.</title>
        <authorList>
            <person name="Jeong J.-H."/>
            <person name="Ryu S."/>
        </authorList>
    </citation>
    <scope>NUCLEOTIDE SEQUENCE</scope>
    <source>
        <strain evidence="2">MADBK_172401_WGS</strain>
        <tissue evidence="2">Digestive gland</tissue>
    </source>
</reference>
<dbReference type="PANTHER" id="PTHR47018:SF1">
    <property type="entry name" value="TESMIN_TSO1-LIKE CXC DOMAIN-CONTAINING PROTEIN"/>
    <property type="match status" value="1"/>
</dbReference>
<dbReference type="EMBL" id="JACEEZ010015788">
    <property type="protein sequence ID" value="KAG0718598.1"/>
    <property type="molecule type" value="Genomic_DNA"/>
</dbReference>
<feature type="compositionally biased region" description="Basic and acidic residues" evidence="1">
    <location>
        <begin position="1"/>
        <end position="12"/>
    </location>
</feature>
<organism evidence="2 3">
    <name type="scientific">Chionoecetes opilio</name>
    <name type="common">Atlantic snow crab</name>
    <name type="synonym">Cancer opilio</name>
    <dbReference type="NCBI Taxonomy" id="41210"/>
    <lineage>
        <taxon>Eukaryota</taxon>
        <taxon>Metazoa</taxon>
        <taxon>Ecdysozoa</taxon>
        <taxon>Arthropoda</taxon>
        <taxon>Crustacea</taxon>
        <taxon>Multicrustacea</taxon>
        <taxon>Malacostraca</taxon>
        <taxon>Eumalacostraca</taxon>
        <taxon>Eucarida</taxon>
        <taxon>Decapoda</taxon>
        <taxon>Pleocyemata</taxon>
        <taxon>Brachyura</taxon>
        <taxon>Eubrachyura</taxon>
        <taxon>Majoidea</taxon>
        <taxon>Majidae</taxon>
        <taxon>Chionoecetes</taxon>
    </lineage>
</organism>
<comment type="caution">
    <text evidence="2">The sequence shown here is derived from an EMBL/GenBank/DDBJ whole genome shotgun (WGS) entry which is preliminary data.</text>
</comment>
<proteinExistence type="predicted"/>
<dbReference type="Proteomes" id="UP000770661">
    <property type="component" value="Unassembled WGS sequence"/>
</dbReference>
<feature type="region of interest" description="Disordered" evidence="1">
    <location>
        <begin position="1"/>
        <end position="22"/>
    </location>
</feature>
<gene>
    <name evidence="2" type="ORF">GWK47_052141</name>
</gene>
<evidence type="ECO:0000256" key="1">
    <source>
        <dbReference type="SAM" id="MobiDB-lite"/>
    </source>
</evidence>
<accession>A0A8J4Y065</accession>
<dbReference type="AlphaFoldDB" id="A0A8J4Y065"/>
<protein>
    <submittedName>
        <fullName evidence="2">Uncharacterized protein</fullName>
    </submittedName>
</protein>